<keyword evidence="8" id="KW-1208">Phospholipid metabolism</keyword>
<evidence type="ECO:0000256" key="2">
    <source>
        <dbReference type="ARBA" id="ARBA00005983"/>
    </source>
</evidence>
<dbReference type="Gene3D" id="3.40.50.10330">
    <property type="entry name" value="Probable inorganic polyphosphate/atp-NAD kinase, domain 1"/>
    <property type="match status" value="1"/>
</dbReference>
<evidence type="ECO:0000256" key="1">
    <source>
        <dbReference type="ARBA" id="ARBA00001946"/>
    </source>
</evidence>
<keyword evidence="7" id="KW-0444">Lipid biosynthesis</keyword>
<dbReference type="InterPro" id="IPR016064">
    <property type="entry name" value="NAD/diacylglycerol_kinase_sf"/>
</dbReference>
<comment type="cofactor">
    <cofactor evidence="1">
        <name>Mg(2+)</name>
        <dbReference type="ChEBI" id="CHEBI:18420"/>
    </cofactor>
</comment>
<dbReference type="Pfam" id="PF19279">
    <property type="entry name" value="YegS_C"/>
    <property type="match status" value="1"/>
</dbReference>
<dbReference type="InterPro" id="IPR001206">
    <property type="entry name" value="Diacylglycerol_kinase_cat_dom"/>
</dbReference>
<name>A0A7X5TUE4_9MICO</name>
<dbReference type="Gene3D" id="2.60.200.40">
    <property type="match status" value="1"/>
</dbReference>
<evidence type="ECO:0000256" key="7">
    <source>
        <dbReference type="ARBA" id="ARBA00023209"/>
    </source>
</evidence>
<keyword evidence="7" id="KW-0443">Lipid metabolism</keyword>
<reference evidence="10 11" key="1">
    <citation type="submission" date="2020-02" db="EMBL/GenBank/DDBJ databases">
        <title>Sequencing the genomes of 1000 actinobacteria strains.</title>
        <authorList>
            <person name="Klenk H.-P."/>
        </authorList>
    </citation>
    <scope>NUCLEOTIDE SEQUENCE [LARGE SCALE GENOMIC DNA]</scope>
    <source>
        <strain evidence="10 11">DSM 27960</strain>
    </source>
</reference>
<dbReference type="GO" id="GO:0008654">
    <property type="term" value="P:phospholipid biosynthetic process"/>
    <property type="evidence" value="ECO:0007669"/>
    <property type="project" value="UniProtKB-KW"/>
</dbReference>
<dbReference type="PANTHER" id="PTHR12358">
    <property type="entry name" value="SPHINGOSINE KINASE"/>
    <property type="match status" value="1"/>
</dbReference>
<proteinExistence type="inferred from homology"/>
<protein>
    <submittedName>
        <fullName evidence="10">Diacylglycerol kinase family enzyme</fullName>
    </submittedName>
</protein>
<comment type="caution">
    <text evidence="10">The sequence shown here is derived from an EMBL/GenBank/DDBJ whole genome shotgun (WGS) entry which is preliminary data.</text>
</comment>
<dbReference type="Proteomes" id="UP000541033">
    <property type="component" value="Unassembled WGS sequence"/>
</dbReference>
<evidence type="ECO:0000256" key="8">
    <source>
        <dbReference type="ARBA" id="ARBA00023264"/>
    </source>
</evidence>
<evidence type="ECO:0000256" key="6">
    <source>
        <dbReference type="ARBA" id="ARBA00022840"/>
    </source>
</evidence>
<organism evidence="10 11">
    <name type="scientific">Lysinibacter cavernae</name>
    <dbReference type="NCBI Taxonomy" id="1640652"/>
    <lineage>
        <taxon>Bacteria</taxon>
        <taxon>Bacillati</taxon>
        <taxon>Actinomycetota</taxon>
        <taxon>Actinomycetes</taxon>
        <taxon>Micrococcales</taxon>
        <taxon>Microbacteriaceae</taxon>
        <taxon>Lysinibacter</taxon>
    </lineage>
</organism>
<dbReference type="PROSITE" id="PS50146">
    <property type="entry name" value="DAGK"/>
    <property type="match status" value="1"/>
</dbReference>
<evidence type="ECO:0000259" key="9">
    <source>
        <dbReference type="PROSITE" id="PS50146"/>
    </source>
</evidence>
<accession>A0A7X5TUE4</accession>
<dbReference type="PANTHER" id="PTHR12358:SF54">
    <property type="entry name" value="SPHINGOSINE KINASE RELATED PROTEIN"/>
    <property type="match status" value="1"/>
</dbReference>
<keyword evidence="11" id="KW-1185">Reference proteome</keyword>
<keyword evidence="6" id="KW-0067">ATP-binding</keyword>
<gene>
    <name evidence="10" type="ORF">FHX76_002370</name>
</gene>
<dbReference type="InterPro" id="IPR045540">
    <property type="entry name" value="YegS/DAGK_C"/>
</dbReference>
<dbReference type="SUPFAM" id="SSF111331">
    <property type="entry name" value="NAD kinase/diacylglycerol kinase-like"/>
    <property type="match status" value="1"/>
</dbReference>
<keyword evidence="5 10" id="KW-0418">Kinase</keyword>
<keyword evidence="3" id="KW-0808">Transferase</keyword>
<feature type="domain" description="DAGKc" evidence="9">
    <location>
        <begin position="1"/>
        <end position="115"/>
    </location>
</feature>
<evidence type="ECO:0000256" key="4">
    <source>
        <dbReference type="ARBA" id="ARBA00022741"/>
    </source>
</evidence>
<sequence length="305" mass="32784">MKQLKAAVRTQQHASGWDETLWFETTEDDAGQGLTRQALEAGVDVVVAVGGDGTVRAVAEALRGSHVPLGLIPSGTGNLLARNIGITLGDLNEAVSTVFTGVNRAIDLGVITLKREGGGSEEHVFLVLAGLGIDAKLISLTQSGLKDRVGWLAYIDGGIRAMIKQKPVRIRYKLDDKPRSILSVYSVMIGNCGQLPGGVLLIPDAQPDDGLLDIVALRPNGPFSWLTIWRKISWENGVLRKTKAGRKIIDLTNDTKSVTYMTGRRFELELRGPESVQLDGDEFGETVAVKGFVDPGSLVVRVHPG</sequence>
<keyword evidence="4" id="KW-0547">Nucleotide-binding</keyword>
<dbReference type="GO" id="GO:0016301">
    <property type="term" value="F:kinase activity"/>
    <property type="evidence" value="ECO:0007669"/>
    <property type="project" value="UniProtKB-KW"/>
</dbReference>
<evidence type="ECO:0000313" key="10">
    <source>
        <dbReference type="EMBL" id="NIH54474.1"/>
    </source>
</evidence>
<dbReference type="EMBL" id="JAAMOX010000002">
    <property type="protein sequence ID" value="NIH54474.1"/>
    <property type="molecule type" value="Genomic_DNA"/>
</dbReference>
<dbReference type="GO" id="GO:0005524">
    <property type="term" value="F:ATP binding"/>
    <property type="evidence" value="ECO:0007669"/>
    <property type="project" value="UniProtKB-KW"/>
</dbReference>
<evidence type="ECO:0000256" key="3">
    <source>
        <dbReference type="ARBA" id="ARBA00022679"/>
    </source>
</evidence>
<dbReference type="InterPro" id="IPR017438">
    <property type="entry name" value="ATP-NAD_kinase_N"/>
</dbReference>
<evidence type="ECO:0000313" key="11">
    <source>
        <dbReference type="Proteomes" id="UP000541033"/>
    </source>
</evidence>
<keyword evidence="7" id="KW-0594">Phospholipid biosynthesis</keyword>
<evidence type="ECO:0000256" key="5">
    <source>
        <dbReference type="ARBA" id="ARBA00022777"/>
    </source>
</evidence>
<comment type="similarity">
    <text evidence="2">Belongs to the diacylglycerol/lipid kinase family.</text>
</comment>
<dbReference type="Pfam" id="PF00781">
    <property type="entry name" value="DAGK_cat"/>
    <property type="match status" value="1"/>
</dbReference>
<dbReference type="AlphaFoldDB" id="A0A7X5TUE4"/>
<dbReference type="InterPro" id="IPR050187">
    <property type="entry name" value="Lipid_Phosphate_FormReg"/>
</dbReference>